<evidence type="ECO:0000313" key="1">
    <source>
        <dbReference type="EMBL" id="CEK52237.1"/>
    </source>
</evidence>
<dbReference type="AlphaFoldDB" id="A0A0B6Y799"/>
<accession>A0A0B6Y799</accession>
<gene>
    <name evidence="1" type="primary">ORF16023</name>
    <name evidence="2" type="synonym">ORF16027</name>
</gene>
<protein>
    <submittedName>
        <fullName evidence="1">Uncharacterized protein</fullName>
    </submittedName>
</protein>
<dbReference type="EMBL" id="HACG01005372">
    <property type="protein sequence ID" value="CEK52237.1"/>
    <property type="molecule type" value="Transcribed_RNA"/>
</dbReference>
<sequence>MAEQPKQKPSSQRRSRIKSVVSNDMCTVTDTKAFNIFLEQVGVRDRKHLN</sequence>
<reference evidence="1" key="1">
    <citation type="submission" date="2014-12" db="EMBL/GenBank/DDBJ databases">
        <title>Insight into the proteome of Arion vulgaris.</title>
        <authorList>
            <person name="Aradska J."/>
            <person name="Bulat T."/>
            <person name="Smidak R."/>
            <person name="Sarate P."/>
            <person name="Gangsoo J."/>
            <person name="Sialana F."/>
            <person name="Bilban M."/>
            <person name="Lubec G."/>
        </authorList>
    </citation>
    <scope>NUCLEOTIDE SEQUENCE</scope>
    <source>
        <tissue evidence="1">Skin</tissue>
    </source>
</reference>
<evidence type="ECO:0000313" key="2">
    <source>
        <dbReference type="EMBL" id="CEK52238.1"/>
    </source>
</evidence>
<name>A0A0B6Y799_9EUPU</name>
<dbReference type="EMBL" id="HACG01005373">
    <property type="protein sequence ID" value="CEK52238.1"/>
    <property type="molecule type" value="Transcribed_RNA"/>
</dbReference>
<organism evidence="1">
    <name type="scientific">Arion vulgaris</name>
    <dbReference type="NCBI Taxonomy" id="1028688"/>
    <lineage>
        <taxon>Eukaryota</taxon>
        <taxon>Metazoa</taxon>
        <taxon>Spiralia</taxon>
        <taxon>Lophotrochozoa</taxon>
        <taxon>Mollusca</taxon>
        <taxon>Gastropoda</taxon>
        <taxon>Heterobranchia</taxon>
        <taxon>Euthyneura</taxon>
        <taxon>Panpulmonata</taxon>
        <taxon>Eupulmonata</taxon>
        <taxon>Stylommatophora</taxon>
        <taxon>Helicina</taxon>
        <taxon>Arionoidea</taxon>
        <taxon>Arionidae</taxon>
        <taxon>Arion</taxon>
    </lineage>
</organism>
<proteinExistence type="predicted"/>